<gene>
    <name evidence="9" type="ORF">IEQ34_016746</name>
</gene>
<evidence type="ECO:0000256" key="7">
    <source>
        <dbReference type="ARBA" id="ARBA00023196"/>
    </source>
</evidence>
<keyword evidence="5" id="KW-0406">Ion transport</keyword>
<comment type="caution">
    <text evidence="9">The sequence shown here is derived from an EMBL/GenBank/DDBJ whole genome shotgun (WGS) entry which is preliminary data.</text>
</comment>
<dbReference type="InterPro" id="IPR035968">
    <property type="entry name" value="ATP_synth_F1_ATPase_gsu"/>
</dbReference>
<evidence type="ECO:0000256" key="8">
    <source>
        <dbReference type="ARBA" id="ARBA00023310"/>
    </source>
</evidence>
<evidence type="ECO:0000256" key="4">
    <source>
        <dbReference type="ARBA" id="ARBA00022781"/>
    </source>
</evidence>
<keyword evidence="7" id="KW-0139">CF(1)</keyword>
<sequence length="431" mass="47637">MLNSSVARQLDRELELKYPARARLVELTSNLRGIRPVLSSRGSSRFHASAPVLVAAPALLVLPSAPVLLQFCLLQSSRSTRHCHPLAATSARWPPPQATTSATAGRLATHYDVELANVVVLCSLPYNNPEFCMKRSGIVRVRNQRSEIDLGDRNPASSRDLFGSHLTSPRPFTLSTSLAPISLAANSLPESCDSSPLTSDPYPSFAPANAFSELAEQSRPVRKLALVVDTGNCGLCGGFNNIVLKKAKSRISEIKAKVSTAPEGLHEKSSHHERDRELDQNRDEFLIAIPFPLSLRFRCRSHSNPVMPMSSPEYYVPPFPVPELPKHEVFRAEDLTTSSRPQVVHCSRLRIHQNRPRNESSIRCLVVDVNPLQLQSEHTSVPPYGIDSVLITHHLPKLRYDLVIALSTLQVKDFSHLPSLALLRTRQAHSG</sequence>
<comment type="subcellular location">
    <subcellularLocation>
        <location evidence="1">Membrane</location>
        <topology evidence="1">Peripheral membrane protein</topology>
    </subcellularLocation>
</comment>
<keyword evidence="6" id="KW-0472">Membrane</keyword>
<comment type="similarity">
    <text evidence="2">Belongs to the ATPase gamma chain family.</text>
</comment>
<dbReference type="Proteomes" id="UP000775213">
    <property type="component" value="Unassembled WGS sequence"/>
</dbReference>
<keyword evidence="10" id="KW-1185">Reference proteome</keyword>
<evidence type="ECO:0000256" key="3">
    <source>
        <dbReference type="ARBA" id="ARBA00022448"/>
    </source>
</evidence>
<accession>A0AAV7GG52</accession>
<reference evidence="9 10" key="1">
    <citation type="journal article" date="2021" name="Hortic Res">
        <title>Chromosome-scale assembly of the Dendrobium chrysotoxum genome enhances the understanding of orchid evolution.</title>
        <authorList>
            <person name="Zhang Y."/>
            <person name="Zhang G.Q."/>
            <person name="Zhang D."/>
            <person name="Liu X.D."/>
            <person name="Xu X.Y."/>
            <person name="Sun W.H."/>
            <person name="Yu X."/>
            <person name="Zhu X."/>
            <person name="Wang Z.W."/>
            <person name="Zhao X."/>
            <person name="Zhong W.Y."/>
            <person name="Chen H."/>
            <person name="Yin W.L."/>
            <person name="Huang T."/>
            <person name="Niu S.C."/>
            <person name="Liu Z.J."/>
        </authorList>
    </citation>
    <scope>NUCLEOTIDE SEQUENCE [LARGE SCALE GENOMIC DNA]</scope>
    <source>
        <strain evidence="9">Lindl</strain>
    </source>
</reference>
<dbReference type="EMBL" id="JAGFBR010000015">
    <property type="protein sequence ID" value="KAH0454822.1"/>
    <property type="molecule type" value="Genomic_DNA"/>
</dbReference>
<protein>
    <submittedName>
        <fullName evidence="9">Uncharacterized protein</fullName>
    </submittedName>
</protein>
<keyword evidence="8" id="KW-0066">ATP synthesis</keyword>
<dbReference type="GO" id="GO:0045259">
    <property type="term" value="C:proton-transporting ATP synthase complex"/>
    <property type="evidence" value="ECO:0007669"/>
    <property type="project" value="UniProtKB-KW"/>
</dbReference>
<dbReference type="Gene3D" id="3.40.1380.10">
    <property type="match status" value="1"/>
</dbReference>
<proteinExistence type="inferred from homology"/>
<keyword evidence="3" id="KW-0813">Transport</keyword>
<organism evidence="9 10">
    <name type="scientific">Dendrobium chrysotoxum</name>
    <name type="common">Orchid</name>
    <dbReference type="NCBI Taxonomy" id="161865"/>
    <lineage>
        <taxon>Eukaryota</taxon>
        <taxon>Viridiplantae</taxon>
        <taxon>Streptophyta</taxon>
        <taxon>Embryophyta</taxon>
        <taxon>Tracheophyta</taxon>
        <taxon>Spermatophyta</taxon>
        <taxon>Magnoliopsida</taxon>
        <taxon>Liliopsida</taxon>
        <taxon>Asparagales</taxon>
        <taxon>Orchidaceae</taxon>
        <taxon>Epidendroideae</taxon>
        <taxon>Malaxideae</taxon>
        <taxon>Dendrobiinae</taxon>
        <taxon>Dendrobium</taxon>
    </lineage>
</organism>
<name>A0AAV7GG52_DENCH</name>
<keyword evidence="4" id="KW-0375">Hydrogen ion transport</keyword>
<dbReference type="GO" id="GO:0046933">
    <property type="term" value="F:proton-transporting ATP synthase activity, rotational mechanism"/>
    <property type="evidence" value="ECO:0007669"/>
    <property type="project" value="InterPro"/>
</dbReference>
<evidence type="ECO:0000313" key="10">
    <source>
        <dbReference type="Proteomes" id="UP000775213"/>
    </source>
</evidence>
<evidence type="ECO:0000256" key="5">
    <source>
        <dbReference type="ARBA" id="ARBA00023065"/>
    </source>
</evidence>
<evidence type="ECO:0000256" key="6">
    <source>
        <dbReference type="ARBA" id="ARBA00023136"/>
    </source>
</evidence>
<dbReference type="SUPFAM" id="SSF52943">
    <property type="entry name" value="ATP synthase (F1-ATPase), gamma subunit"/>
    <property type="match status" value="1"/>
</dbReference>
<evidence type="ECO:0000256" key="2">
    <source>
        <dbReference type="ARBA" id="ARBA00007681"/>
    </source>
</evidence>
<dbReference type="AlphaFoldDB" id="A0AAV7GG52"/>
<evidence type="ECO:0000313" key="9">
    <source>
        <dbReference type="EMBL" id="KAH0454822.1"/>
    </source>
</evidence>
<evidence type="ECO:0000256" key="1">
    <source>
        <dbReference type="ARBA" id="ARBA00004170"/>
    </source>
</evidence>